<dbReference type="InterPro" id="IPR036179">
    <property type="entry name" value="Ig-like_dom_sf"/>
</dbReference>
<evidence type="ECO:0000313" key="9">
    <source>
        <dbReference type="RefSeq" id="XP_065644116.1"/>
    </source>
</evidence>
<dbReference type="Pfam" id="PF07686">
    <property type="entry name" value="V-set"/>
    <property type="match status" value="1"/>
</dbReference>
<dbReference type="RefSeq" id="XP_065644115.1">
    <property type="nucleotide sequence ID" value="XM_065788043.1"/>
</dbReference>
<dbReference type="RefSeq" id="XP_065644118.1">
    <property type="nucleotide sequence ID" value="XM_065788046.1"/>
</dbReference>
<evidence type="ECO:0000256" key="4">
    <source>
        <dbReference type="SAM" id="Phobius"/>
    </source>
</evidence>
<feature type="transmembrane region" description="Helical" evidence="4">
    <location>
        <begin position="729"/>
        <end position="754"/>
    </location>
</feature>
<evidence type="ECO:0000259" key="6">
    <source>
        <dbReference type="PROSITE" id="PS50835"/>
    </source>
</evidence>
<evidence type="ECO:0000313" key="7">
    <source>
        <dbReference type="Proteomes" id="UP001652625"/>
    </source>
</evidence>
<dbReference type="SMART" id="SM00408">
    <property type="entry name" value="IGc2"/>
    <property type="match status" value="5"/>
</dbReference>
<keyword evidence="5" id="KW-0732">Signal</keyword>
<dbReference type="PANTHER" id="PTHR10075">
    <property type="entry name" value="BASIGIN RELATED"/>
    <property type="match status" value="1"/>
</dbReference>
<dbReference type="SMART" id="SM00409">
    <property type="entry name" value="IG"/>
    <property type="match status" value="5"/>
</dbReference>
<dbReference type="InterPro" id="IPR003598">
    <property type="entry name" value="Ig_sub2"/>
</dbReference>
<dbReference type="InterPro" id="IPR013106">
    <property type="entry name" value="Ig_V-set"/>
</dbReference>
<feature type="region of interest" description="Disordered" evidence="3">
    <location>
        <begin position="1120"/>
        <end position="1143"/>
    </location>
</feature>
<accession>A0ABM4B5K1</accession>
<dbReference type="RefSeq" id="XP_065644117.1">
    <property type="nucleotide sequence ID" value="XM_065788045.1"/>
</dbReference>
<dbReference type="InterPro" id="IPR013783">
    <property type="entry name" value="Ig-like_fold"/>
</dbReference>
<feature type="domain" description="Ig-like" evidence="6">
    <location>
        <begin position="302"/>
        <end position="372"/>
    </location>
</feature>
<protein>
    <submittedName>
        <fullName evidence="8 9">Neural cell adhesion molecule L1 isoform X5</fullName>
    </submittedName>
</protein>
<dbReference type="InterPro" id="IPR007110">
    <property type="entry name" value="Ig-like_dom"/>
</dbReference>
<dbReference type="GeneID" id="100205548"/>
<dbReference type="Gene3D" id="2.60.40.10">
    <property type="entry name" value="Immunoglobulins"/>
    <property type="match status" value="6"/>
</dbReference>
<evidence type="ECO:0000313" key="8">
    <source>
        <dbReference type="RefSeq" id="XP_065644115.1"/>
    </source>
</evidence>
<feature type="signal peptide" evidence="5">
    <location>
        <begin position="1"/>
        <end position="20"/>
    </location>
</feature>
<feature type="domain" description="Ig-like" evidence="6">
    <location>
        <begin position="119"/>
        <end position="186"/>
    </location>
</feature>
<dbReference type="SMART" id="SM00406">
    <property type="entry name" value="IGv"/>
    <property type="match status" value="3"/>
</dbReference>
<keyword evidence="2" id="KW-0393">Immunoglobulin domain</keyword>
<dbReference type="Pfam" id="PF07679">
    <property type="entry name" value="I-set"/>
    <property type="match status" value="1"/>
</dbReference>
<keyword evidence="4" id="KW-0472">Membrane</keyword>
<sequence>MYEALVKYLMVVEVFTLVSSQVLEYQVESGTNITLDCKVSYVTYSTIIWYRNQTDMIAKKDGWSGEVTRYLKERFDIVGQSLLIINSKTTDEAIYHCEMIHDQSKIIGREIKLILEERPNCGGVEKKLIEAANGSSYYIPCRVSGNPYPTISWKKENSDVLPKHFTITEEGLSCKSASMNDIGKYSITLESAIGRFFFVTTVNIISVGSIKPENYKSAVEGSSVEIECGKNPLESGFQVSWSKNRIDLTNKDRFKTNDKGSLIINPVEQDDNGLYTCASQRMTPDGELTLSVNMYLNVKFTPHIFNIKPFVEVYRGENAVLPCSASGNPGVNFRWLDSNGKEIKNNDKVLIAHNGSLIVRNVTSDDSRRYTCAPYNDIGDGKFGYTELFVLITPAFLTFPDEKVIVREGENATLDCTASGIPKPNITWAILFVNISLDPNRFKPYSNGHMNILDVRGCDAAHYECTVESRAGLLNRVFELIIIGKPGVPFDITLTSSNNIAHIKWKTPYTGGSPLSYQFWYRNATDNDYQWVIQESDANITSFDLFLPESIVAREVTMTFFFSMRAMNRVGFGDFGTVFKFMRAPSLTTYNGQPVEFISEFPLAPYDFHVNITTPGYSLKWKNLIAPGRPPFSHVLIEYRKLNSTDTWLEIKPRLRKRRSTPSEELVVILNKQDFPANTLHPVEFQLISVSKNGKRSEGVVPKSIILTGFPGKDISIGKVRKNNDNENGLVPIVLGIIFGLFIIILLISLLHFYRKRKSKKQGKKLKNQTSLEKETSENGVILPHMDGSDSLLKHDPGTPRHFHLRTCPALKLGRIDEVNIVQNENNGDVTHALLEPNRDEKRLCTCSKSYVTTLDRREQNLKRNKKMKLFKSNSMPSIFINSDLDDSNVDPLEDEEYEVSDLEKDKLTELNQDRFNSLKRSNFKDSYDQFCRGDPDLNSRNNVNHRNAPAENAYQLDNLSDISDIQPYKPIRGFVKNGASFQGDESNSTSDSESIDRVLLSVKSNKLGFSSKISTPDVGYVSDVSSRSAACDGKKHYQPPSQRHKYGYNKPFVNPKQNFEKQIDDRPLMPPSYSEAIQVIERLSEKNDITDSEEMYGNLLQMERQLGLHLDDSIDSDLNSKSGFSPPVFRTGKNGYSSDTGYMQEEYPASRDIYSDREKNERCKQLLNEFKSSRSTCSDTSNRTNNTILPPYEHSHSPIGNIIEEASPPALIRSNSIGSNSAYKEWLV</sequence>
<feature type="compositionally biased region" description="Polar residues" evidence="3">
    <location>
        <begin position="1175"/>
        <end position="1189"/>
    </location>
</feature>
<keyword evidence="7" id="KW-1185">Reference proteome</keyword>
<feature type="chain" id="PRO_5045025802" evidence="5">
    <location>
        <begin position="21"/>
        <end position="1229"/>
    </location>
</feature>
<keyword evidence="4" id="KW-1133">Transmembrane helix</keyword>
<keyword evidence="1" id="KW-0677">Repeat</keyword>
<feature type="domain" description="Ig-like" evidence="6">
    <location>
        <begin position="13"/>
        <end position="108"/>
    </location>
</feature>
<proteinExistence type="predicted"/>
<evidence type="ECO:0000256" key="3">
    <source>
        <dbReference type="SAM" id="MobiDB-lite"/>
    </source>
</evidence>
<dbReference type="PROSITE" id="PS50835">
    <property type="entry name" value="IG_LIKE"/>
    <property type="match status" value="5"/>
</dbReference>
<evidence type="ECO:0000256" key="5">
    <source>
        <dbReference type="SAM" id="SignalP"/>
    </source>
</evidence>
<reference evidence="7 8" key="1">
    <citation type="submission" date="2025-05" db="UniProtKB">
        <authorList>
            <consortium name="RefSeq"/>
        </authorList>
    </citation>
    <scope>NUCLEOTIDE SEQUENCE [LARGE SCALE GENOMIC DNA]</scope>
</reference>
<evidence type="ECO:0000313" key="10">
    <source>
        <dbReference type="RefSeq" id="XP_065644117.1"/>
    </source>
</evidence>
<dbReference type="Pfam" id="PF13927">
    <property type="entry name" value="Ig_3"/>
    <property type="match status" value="3"/>
</dbReference>
<evidence type="ECO:0000313" key="11">
    <source>
        <dbReference type="RefSeq" id="XP_065644118.1"/>
    </source>
</evidence>
<dbReference type="SUPFAM" id="SSF49265">
    <property type="entry name" value="Fibronectin type III"/>
    <property type="match status" value="1"/>
</dbReference>
<feature type="domain" description="Ig-like" evidence="6">
    <location>
        <begin position="220"/>
        <end position="293"/>
    </location>
</feature>
<dbReference type="Proteomes" id="UP001652625">
    <property type="component" value="Chromosome 01"/>
</dbReference>
<dbReference type="InterPro" id="IPR013098">
    <property type="entry name" value="Ig_I-set"/>
</dbReference>
<dbReference type="SUPFAM" id="SSF48726">
    <property type="entry name" value="Immunoglobulin"/>
    <property type="match status" value="5"/>
</dbReference>
<dbReference type="RefSeq" id="XP_065644116.1">
    <property type="nucleotide sequence ID" value="XM_065788044.1"/>
</dbReference>
<evidence type="ECO:0000256" key="1">
    <source>
        <dbReference type="ARBA" id="ARBA00022737"/>
    </source>
</evidence>
<feature type="region of interest" description="Disordered" evidence="3">
    <location>
        <begin position="1175"/>
        <end position="1194"/>
    </location>
</feature>
<feature type="domain" description="Ig-like" evidence="6">
    <location>
        <begin position="394"/>
        <end position="475"/>
    </location>
</feature>
<evidence type="ECO:0000256" key="2">
    <source>
        <dbReference type="ARBA" id="ARBA00023319"/>
    </source>
</evidence>
<keyword evidence="4" id="KW-0812">Transmembrane</keyword>
<dbReference type="PANTHER" id="PTHR10075:SF14">
    <property type="entry name" value="CELL ADHESION MOLECULE DSCAM2-RELATED"/>
    <property type="match status" value="1"/>
</dbReference>
<name>A0ABM4B5K1_HYDVU</name>
<dbReference type="InterPro" id="IPR003599">
    <property type="entry name" value="Ig_sub"/>
</dbReference>
<organism evidence="7 9">
    <name type="scientific">Hydra vulgaris</name>
    <name type="common">Hydra</name>
    <name type="synonym">Hydra attenuata</name>
    <dbReference type="NCBI Taxonomy" id="6087"/>
    <lineage>
        <taxon>Eukaryota</taxon>
        <taxon>Metazoa</taxon>
        <taxon>Cnidaria</taxon>
        <taxon>Hydrozoa</taxon>
        <taxon>Hydroidolina</taxon>
        <taxon>Anthoathecata</taxon>
        <taxon>Aplanulata</taxon>
        <taxon>Hydridae</taxon>
        <taxon>Hydra</taxon>
    </lineage>
</organism>
<dbReference type="InterPro" id="IPR036116">
    <property type="entry name" value="FN3_sf"/>
</dbReference>
<gene>
    <name evidence="8 9 10 11" type="primary">LOC100205548</name>
</gene>